<evidence type="ECO:0000256" key="4">
    <source>
        <dbReference type="ARBA" id="ARBA00023125"/>
    </source>
</evidence>
<keyword evidence="3" id="KW-0731">Sigma factor</keyword>
<accession>Q1K112</accession>
<evidence type="ECO:0000256" key="5">
    <source>
        <dbReference type="ARBA" id="ARBA00023163"/>
    </source>
</evidence>
<dbReference type="Pfam" id="PF04542">
    <property type="entry name" value="Sigma70_r2"/>
    <property type="match status" value="1"/>
</dbReference>
<evidence type="ECO:0000256" key="2">
    <source>
        <dbReference type="ARBA" id="ARBA00023015"/>
    </source>
</evidence>
<reference evidence="8" key="2">
    <citation type="submission" date="2006-05" db="EMBL/GenBank/DDBJ databases">
        <title>Sequencing of the draft genome and assembly of Desulfuromonas acetoxidans DSM 684.</title>
        <authorList>
            <consortium name="US DOE Joint Genome Institute (JGI-PGF)"/>
            <person name="Copeland A."/>
            <person name="Lucas S."/>
            <person name="Lapidus A."/>
            <person name="Barry K."/>
            <person name="Detter J.C."/>
            <person name="Glavina del Rio T."/>
            <person name="Hammon N."/>
            <person name="Israni S."/>
            <person name="Dalin E."/>
            <person name="Tice H."/>
            <person name="Bruce D."/>
            <person name="Pitluck S."/>
            <person name="Richardson P."/>
        </authorList>
    </citation>
    <scope>NUCLEOTIDE SEQUENCE [LARGE SCALE GENOMIC DNA]</scope>
    <source>
        <strain evidence="8">DSM 684</strain>
    </source>
</reference>
<keyword evidence="4" id="KW-0238">DNA-binding</keyword>
<reference evidence="8" key="1">
    <citation type="submission" date="2006-05" db="EMBL/GenBank/DDBJ databases">
        <title>Annotation of the draft genome assembly of Desulfuromonas acetoxidans DSM 684.</title>
        <authorList>
            <consortium name="US DOE Joint Genome Institute (JGI-ORNL)"/>
            <person name="Larimer F."/>
            <person name="Land M."/>
            <person name="Hauser L."/>
        </authorList>
    </citation>
    <scope>NUCLEOTIDE SEQUENCE [LARGE SCALE GENOMIC DNA]</scope>
    <source>
        <strain evidence="8">DSM 684</strain>
    </source>
</reference>
<dbReference type="SUPFAM" id="SSF88946">
    <property type="entry name" value="Sigma2 domain of RNA polymerase sigma factors"/>
    <property type="match status" value="1"/>
</dbReference>
<sequence>MKSNSVQACREQEDDRQIIRQVLNGQTDMFESLMTRYQNYVFKIVSGILPNDVVEETAQDVFIEVFRSLAKYNDQMPFKKWLAGIAVHRSYDYWRRYYRSKEVPLSSLTPDHQDWIDGVISHHATEQFNRGEARDEARELLKYALAELSEKDRIALTLVHLEGLTVKEAAKVLGWSAINVRVRTHRSREKMRQKLAPLVRGEGRNDG</sequence>
<dbReference type="CDD" id="cd06171">
    <property type="entry name" value="Sigma70_r4"/>
    <property type="match status" value="1"/>
</dbReference>
<comment type="similarity">
    <text evidence="1">Belongs to the sigma-70 factor family. ECF subfamily.</text>
</comment>
<dbReference type="OrthoDB" id="9796555at2"/>
<keyword evidence="5" id="KW-0804">Transcription</keyword>
<dbReference type="PANTHER" id="PTHR43133:SF8">
    <property type="entry name" value="RNA POLYMERASE SIGMA FACTOR HI_1459-RELATED"/>
    <property type="match status" value="1"/>
</dbReference>
<evidence type="ECO:0000259" key="6">
    <source>
        <dbReference type="Pfam" id="PF04542"/>
    </source>
</evidence>
<protein>
    <submittedName>
        <fullName evidence="8">RNA polymerase, sigma-24 subunit, ECF subfamily</fullName>
    </submittedName>
</protein>
<gene>
    <name evidence="8" type="ORF">Dace_1660</name>
</gene>
<feature type="domain" description="RNA polymerase sigma-70 region 2" evidence="6">
    <location>
        <begin position="33"/>
        <end position="97"/>
    </location>
</feature>
<dbReference type="InterPro" id="IPR013249">
    <property type="entry name" value="RNA_pol_sigma70_r4_t2"/>
</dbReference>
<evidence type="ECO:0000256" key="1">
    <source>
        <dbReference type="ARBA" id="ARBA00010641"/>
    </source>
</evidence>
<dbReference type="InterPro" id="IPR013324">
    <property type="entry name" value="RNA_pol_sigma_r3/r4-like"/>
</dbReference>
<dbReference type="Proteomes" id="UP000005695">
    <property type="component" value="Unassembled WGS sequence"/>
</dbReference>
<comment type="caution">
    <text evidence="8">The sequence shown here is derived from an EMBL/GenBank/DDBJ whole genome shotgun (WGS) entry which is preliminary data.</text>
</comment>
<organism evidence="8 9">
    <name type="scientific">Desulfuromonas acetoxidans (strain DSM 684 / 11070)</name>
    <dbReference type="NCBI Taxonomy" id="281689"/>
    <lineage>
        <taxon>Bacteria</taxon>
        <taxon>Pseudomonadati</taxon>
        <taxon>Thermodesulfobacteriota</taxon>
        <taxon>Desulfuromonadia</taxon>
        <taxon>Desulfuromonadales</taxon>
        <taxon>Desulfuromonadaceae</taxon>
        <taxon>Desulfuromonas</taxon>
    </lineage>
</organism>
<dbReference type="InterPro" id="IPR036388">
    <property type="entry name" value="WH-like_DNA-bd_sf"/>
</dbReference>
<evidence type="ECO:0000256" key="3">
    <source>
        <dbReference type="ARBA" id="ARBA00023082"/>
    </source>
</evidence>
<dbReference type="Pfam" id="PF08281">
    <property type="entry name" value="Sigma70_r4_2"/>
    <property type="match status" value="1"/>
</dbReference>
<keyword evidence="2" id="KW-0805">Transcription regulation</keyword>
<dbReference type="NCBIfam" id="TIGR02937">
    <property type="entry name" value="sigma70-ECF"/>
    <property type="match status" value="1"/>
</dbReference>
<dbReference type="Gene3D" id="1.10.1740.10">
    <property type="match status" value="1"/>
</dbReference>
<keyword evidence="9" id="KW-1185">Reference proteome</keyword>
<evidence type="ECO:0000313" key="9">
    <source>
        <dbReference type="Proteomes" id="UP000005695"/>
    </source>
</evidence>
<dbReference type="Gene3D" id="1.10.10.10">
    <property type="entry name" value="Winged helix-like DNA-binding domain superfamily/Winged helix DNA-binding domain"/>
    <property type="match status" value="1"/>
</dbReference>
<proteinExistence type="inferred from homology"/>
<evidence type="ECO:0000313" key="8">
    <source>
        <dbReference type="EMBL" id="EAT16196.1"/>
    </source>
</evidence>
<feature type="domain" description="RNA polymerase sigma factor 70 region 4 type 2" evidence="7">
    <location>
        <begin position="139"/>
        <end position="191"/>
    </location>
</feature>
<dbReference type="AlphaFoldDB" id="Q1K112"/>
<dbReference type="RefSeq" id="WP_005999400.1">
    <property type="nucleotide sequence ID" value="NZ_AAEW02000006.1"/>
</dbReference>
<evidence type="ECO:0000259" key="7">
    <source>
        <dbReference type="Pfam" id="PF08281"/>
    </source>
</evidence>
<dbReference type="GO" id="GO:0006352">
    <property type="term" value="P:DNA-templated transcription initiation"/>
    <property type="evidence" value="ECO:0007669"/>
    <property type="project" value="InterPro"/>
</dbReference>
<dbReference type="InterPro" id="IPR007627">
    <property type="entry name" value="RNA_pol_sigma70_r2"/>
</dbReference>
<dbReference type="InterPro" id="IPR014284">
    <property type="entry name" value="RNA_pol_sigma-70_dom"/>
</dbReference>
<dbReference type="GO" id="GO:0016987">
    <property type="term" value="F:sigma factor activity"/>
    <property type="evidence" value="ECO:0007669"/>
    <property type="project" value="UniProtKB-KW"/>
</dbReference>
<name>Q1K112_DESA6</name>
<dbReference type="PANTHER" id="PTHR43133">
    <property type="entry name" value="RNA POLYMERASE ECF-TYPE SIGMA FACTO"/>
    <property type="match status" value="1"/>
</dbReference>
<dbReference type="GO" id="GO:0003677">
    <property type="term" value="F:DNA binding"/>
    <property type="evidence" value="ECO:0007669"/>
    <property type="project" value="UniProtKB-KW"/>
</dbReference>
<dbReference type="InterPro" id="IPR039425">
    <property type="entry name" value="RNA_pol_sigma-70-like"/>
</dbReference>
<dbReference type="SUPFAM" id="SSF88659">
    <property type="entry name" value="Sigma3 and sigma4 domains of RNA polymerase sigma factors"/>
    <property type="match status" value="1"/>
</dbReference>
<dbReference type="EMBL" id="AAEW02000006">
    <property type="protein sequence ID" value="EAT16196.1"/>
    <property type="molecule type" value="Genomic_DNA"/>
</dbReference>
<dbReference type="InterPro" id="IPR013325">
    <property type="entry name" value="RNA_pol_sigma_r2"/>
</dbReference>